<evidence type="ECO:0000313" key="1">
    <source>
        <dbReference type="EMBL" id="MCL7041425.1"/>
    </source>
</evidence>
<dbReference type="Proteomes" id="UP001177140">
    <property type="component" value="Unassembled WGS sequence"/>
</dbReference>
<dbReference type="EMBL" id="JAJJMA010223692">
    <property type="protein sequence ID" value="MCL7041425.1"/>
    <property type="molecule type" value="Genomic_DNA"/>
</dbReference>
<name>A0AA41VHQ5_PAPNU</name>
<protein>
    <submittedName>
        <fullName evidence="1">Uncharacterized protein</fullName>
    </submittedName>
</protein>
<proteinExistence type="predicted"/>
<dbReference type="PANTHER" id="PTHR32018:SF1">
    <property type="entry name" value="RHAMNOGALACTURONAN ENDOLYASE"/>
    <property type="match status" value="1"/>
</dbReference>
<dbReference type="PANTHER" id="PTHR32018">
    <property type="entry name" value="RHAMNOGALACTURONATE LYASE FAMILY PROTEIN"/>
    <property type="match status" value="1"/>
</dbReference>
<organism evidence="1 2">
    <name type="scientific">Papaver nudicaule</name>
    <name type="common">Iceland poppy</name>
    <dbReference type="NCBI Taxonomy" id="74823"/>
    <lineage>
        <taxon>Eukaryota</taxon>
        <taxon>Viridiplantae</taxon>
        <taxon>Streptophyta</taxon>
        <taxon>Embryophyta</taxon>
        <taxon>Tracheophyta</taxon>
        <taxon>Spermatophyta</taxon>
        <taxon>Magnoliopsida</taxon>
        <taxon>Ranunculales</taxon>
        <taxon>Papaveraceae</taxon>
        <taxon>Papaveroideae</taxon>
        <taxon>Papaver</taxon>
    </lineage>
</organism>
<evidence type="ECO:0000313" key="2">
    <source>
        <dbReference type="Proteomes" id="UP001177140"/>
    </source>
</evidence>
<gene>
    <name evidence="1" type="ORF">MKW94_000481</name>
</gene>
<feature type="non-terminal residue" evidence="1">
    <location>
        <position position="1"/>
    </location>
</feature>
<reference evidence="1" key="1">
    <citation type="submission" date="2022-03" db="EMBL/GenBank/DDBJ databases">
        <title>A functionally conserved STORR gene fusion in Papaver species that diverged 16.8 million years ago.</title>
        <authorList>
            <person name="Catania T."/>
        </authorList>
    </citation>
    <scope>NUCLEOTIDE SEQUENCE</scope>
    <source>
        <strain evidence="1">S-191538</strain>
    </source>
</reference>
<comment type="caution">
    <text evidence="1">The sequence shown here is derived from an EMBL/GenBank/DDBJ whole genome shotgun (WGS) entry which is preliminary data.</text>
</comment>
<dbReference type="Pfam" id="PF06045">
    <property type="entry name" value="Rhamnogal_lyase"/>
    <property type="match status" value="1"/>
</dbReference>
<dbReference type="InterPro" id="IPR010325">
    <property type="entry name" value="Rhamnogal_lyase"/>
</dbReference>
<feature type="non-terminal residue" evidence="1">
    <location>
        <position position="143"/>
    </location>
</feature>
<sequence>YWDLVWGGPGGKGGFDVIKGTSFEVIQEDEEQVELSFKRTWDSSQTDAVPLNIDKRFVMLRGCSGFYSYAIYEHMDTWPAFGIAETRIAFKLSKDKFQYMAIADNRQRVMPMPDDRLPSRGQALAYPEAVLLVNPINPDLKGE</sequence>
<dbReference type="AlphaFoldDB" id="A0AA41VHQ5"/>
<accession>A0AA41VHQ5</accession>
<keyword evidence="2" id="KW-1185">Reference proteome</keyword>
<dbReference type="InterPro" id="IPR051850">
    <property type="entry name" value="Polysacch_Lyase_4"/>
</dbReference>